<name>E4RY62_LEAB4</name>
<keyword evidence="2" id="KW-1185">Reference proteome</keyword>
<reference evidence="1 2" key="2">
    <citation type="journal article" date="2011" name="Stand. Genomic Sci.">
        <title>Complete genome sequence of Leadbetterella byssophila type strain (4M15).</title>
        <authorList>
            <person name="Abt B."/>
            <person name="Teshima H."/>
            <person name="Lucas S."/>
            <person name="Lapidus A."/>
            <person name="Del Rio T.G."/>
            <person name="Nolan M."/>
            <person name="Tice H."/>
            <person name="Cheng J.F."/>
            <person name="Pitluck S."/>
            <person name="Liolios K."/>
            <person name="Pagani I."/>
            <person name="Ivanova N."/>
            <person name="Mavromatis K."/>
            <person name="Pati A."/>
            <person name="Tapia R."/>
            <person name="Han C."/>
            <person name="Goodwin L."/>
            <person name="Chen A."/>
            <person name="Palaniappan K."/>
            <person name="Land M."/>
            <person name="Hauser L."/>
            <person name="Chang Y.J."/>
            <person name="Jeffries C.D."/>
            <person name="Rohde M."/>
            <person name="Goker M."/>
            <person name="Tindall B.J."/>
            <person name="Detter J.C."/>
            <person name="Woyke T."/>
            <person name="Bristow J."/>
            <person name="Eisen J.A."/>
            <person name="Markowitz V."/>
            <person name="Hugenholtz P."/>
            <person name="Klenk H.P."/>
            <person name="Kyrpides N.C."/>
        </authorList>
    </citation>
    <scope>NUCLEOTIDE SEQUENCE [LARGE SCALE GENOMIC DNA]</scope>
    <source>
        <strain evidence="2">DSM 17132 / JCM 16389 / KACC 11308 / NBRC 106382 / 4M15</strain>
    </source>
</reference>
<sequence length="142" mass="16116">MRKFKIFLFILLLVVLGIVWFISTGYYASGDRAGTISNFSEKGYVFKTWEGVLMEGGYSGETGTLSPRPWNFSAKDDAVVKKVREALASGERVTLLYQEKFIKFPWNGDTKFIVVDVQFLPKPERIQPQRILPTPVDTAETL</sequence>
<dbReference type="STRING" id="649349.Lbys_1565"/>
<dbReference type="KEGG" id="lby:Lbys_1565"/>
<dbReference type="eggNOG" id="ENOG5031C6A">
    <property type="taxonomic scope" value="Bacteria"/>
</dbReference>
<reference key="1">
    <citation type="submission" date="2010-11" db="EMBL/GenBank/DDBJ databases">
        <title>The complete genome of Leadbetterella byssophila DSM 17132.</title>
        <authorList>
            <consortium name="US DOE Joint Genome Institute (JGI-PGF)"/>
            <person name="Lucas S."/>
            <person name="Copeland A."/>
            <person name="Lapidus A."/>
            <person name="Glavina del Rio T."/>
            <person name="Dalin E."/>
            <person name="Tice H."/>
            <person name="Bruce D."/>
            <person name="Goodwin L."/>
            <person name="Pitluck S."/>
            <person name="Kyrpides N."/>
            <person name="Mavromatis K."/>
            <person name="Ivanova N."/>
            <person name="Teshima H."/>
            <person name="Brettin T."/>
            <person name="Detter J.C."/>
            <person name="Han C."/>
            <person name="Tapia R."/>
            <person name="Land M."/>
            <person name="Hauser L."/>
            <person name="Markowitz V."/>
            <person name="Cheng J.-F."/>
            <person name="Hugenholtz P."/>
            <person name="Woyke T."/>
            <person name="Wu D."/>
            <person name="Tindall B."/>
            <person name="Pomrenke H.G."/>
            <person name="Brambilla E."/>
            <person name="Klenk H.-P."/>
            <person name="Eisen J.A."/>
        </authorList>
    </citation>
    <scope>NUCLEOTIDE SEQUENCE [LARGE SCALE GENOMIC DNA]</scope>
    <source>
        <strain>DSM 17132</strain>
    </source>
</reference>
<protein>
    <recommendedName>
        <fullName evidence="3">6-phosphogluconate dehydrogenase</fullName>
    </recommendedName>
</protein>
<dbReference type="Proteomes" id="UP000007435">
    <property type="component" value="Chromosome"/>
</dbReference>
<evidence type="ECO:0000313" key="1">
    <source>
        <dbReference type="EMBL" id="ADQ17273.1"/>
    </source>
</evidence>
<dbReference type="HOGENOM" id="CLU_136707_0_0_10"/>
<organism evidence="1 2">
    <name type="scientific">Leadbetterella byssophila (strain DSM 17132 / JCM 16389 / KACC 11308 / NBRC 106382 / 4M15)</name>
    <dbReference type="NCBI Taxonomy" id="649349"/>
    <lineage>
        <taxon>Bacteria</taxon>
        <taxon>Pseudomonadati</taxon>
        <taxon>Bacteroidota</taxon>
        <taxon>Cytophagia</taxon>
        <taxon>Cytophagales</taxon>
        <taxon>Leadbetterellaceae</taxon>
        <taxon>Leadbetterella</taxon>
    </lineage>
</organism>
<evidence type="ECO:0008006" key="3">
    <source>
        <dbReference type="Google" id="ProtNLM"/>
    </source>
</evidence>
<accession>E4RY62</accession>
<evidence type="ECO:0000313" key="2">
    <source>
        <dbReference type="Proteomes" id="UP000007435"/>
    </source>
</evidence>
<dbReference type="OrthoDB" id="9794557at2"/>
<dbReference type="AlphaFoldDB" id="E4RY62"/>
<proteinExistence type="predicted"/>
<dbReference type="RefSeq" id="WP_013408322.1">
    <property type="nucleotide sequence ID" value="NC_014655.1"/>
</dbReference>
<gene>
    <name evidence="1" type="ordered locus">Lbys_1565</name>
</gene>
<dbReference type="EMBL" id="CP002305">
    <property type="protein sequence ID" value="ADQ17273.1"/>
    <property type="molecule type" value="Genomic_DNA"/>
</dbReference>